<evidence type="ECO:0000256" key="3">
    <source>
        <dbReference type="PIRSR" id="PIRSR601461-2"/>
    </source>
</evidence>
<dbReference type="PRINTS" id="PR00792">
    <property type="entry name" value="PEPSIN"/>
</dbReference>
<dbReference type="SUPFAM" id="SSF50630">
    <property type="entry name" value="Acid proteases"/>
    <property type="match status" value="1"/>
</dbReference>
<feature type="non-terminal residue" evidence="6">
    <location>
        <position position="1"/>
    </location>
</feature>
<reference evidence="7" key="1">
    <citation type="submission" date="2015-02" db="EMBL/GenBank/DDBJ databases">
        <authorList>
            <person name="Gon?alves P."/>
        </authorList>
    </citation>
    <scope>NUCLEOTIDE SEQUENCE [LARGE SCALE GENOMIC DNA]</scope>
</reference>
<evidence type="ECO:0000313" key="7">
    <source>
        <dbReference type="Proteomes" id="UP000243876"/>
    </source>
</evidence>
<evidence type="ECO:0000256" key="2">
    <source>
        <dbReference type="PIRSR" id="PIRSR601461-1"/>
    </source>
</evidence>
<comment type="similarity">
    <text evidence="1">Belongs to the peptidase A1 family.</text>
</comment>
<dbReference type="PANTHER" id="PTHR47966">
    <property type="entry name" value="BETA-SITE APP-CLEAVING ENZYME, ISOFORM A-RELATED"/>
    <property type="match status" value="1"/>
</dbReference>
<evidence type="ECO:0000259" key="5">
    <source>
        <dbReference type="PROSITE" id="PS51767"/>
    </source>
</evidence>
<evidence type="ECO:0000313" key="6">
    <source>
        <dbReference type="EMBL" id="CEQ42189.1"/>
    </source>
</evidence>
<dbReference type="AlphaFoldDB" id="A0A0D6EQG1"/>
<feature type="chain" id="PRO_5002303458" evidence="4">
    <location>
        <begin position="20"/>
        <end position="350"/>
    </location>
</feature>
<accession>A0A0D6EQG1</accession>
<gene>
    <name evidence="6" type="primary">SPOSA6832_03977</name>
</gene>
<dbReference type="GO" id="GO:0006508">
    <property type="term" value="P:proteolysis"/>
    <property type="evidence" value="ECO:0007669"/>
    <property type="project" value="InterPro"/>
</dbReference>
<dbReference type="InterPro" id="IPR034164">
    <property type="entry name" value="Pepsin-like_dom"/>
</dbReference>
<feature type="signal peptide" evidence="4">
    <location>
        <begin position="1"/>
        <end position="19"/>
    </location>
</feature>
<name>A0A0D6EQG1_SPOSA</name>
<protein>
    <submittedName>
        <fullName evidence="6">SPOSA6832_03977-mRNA-1:cds</fullName>
    </submittedName>
</protein>
<dbReference type="InterPro" id="IPR033121">
    <property type="entry name" value="PEPTIDASE_A1"/>
</dbReference>
<organism evidence="6 7">
    <name type="scientific">Sporidiobolus salmonicolor</name>
    <name type="common">Yeast-like fungus</name>
    <name type="synonym">Sporobolomyces salmonicolor</name>
    <dbReference type="NCBI Taxonomy" id="5005"/>
    <lineage>
        <taxon>Eukaryota</taxon>
        <taxon>Fungi</taxon>
        <taxon>Dikarya</taxon>
        <taxon>Basidiomycota</taxon>
        <taxon>Pucciniomycotina</taxon>
        <taxon>Microbotryomycetes</taxon>
        <taxon>Sporidiobolales</taxon>
        <taxon>Sporidiobolaceae</taxon>
        <taxon>Sporobolomyces</taxon>
    </lineage>
</organism>
<dbReference type="GO" id="GO:0004190">
    <property type="term" value="F:aspartic-type endopeptidase activity"/>
    <property type="evidence" value="ECO:0007669"/>
    <property type="project" value="InterPro"/>
</dbReference>
<keyword evidence="7" id="KW-1185">Reference proteome</keyword>
<keyword evidence="4" id="KW-0732">Signal</keyword>
<feature type="active site" evidence="2">
    <location>
        <position position="76"/>
    </location>
</feature>
<dbReference type="Proteomes" id="UP000243876">
    <property type="component" value="Unassembled WGS sequence"/>
</dbReference>
<keyword evidence="3" id="KW-1015">Disulfide bond</keyword>
<dbReference type="InterPro" id="IPR001461">
    <property type="entry name" value="Aspartic_peptidase_A1"/>
</dbReference>
<dbReference type="PROSITE" id="PS51767">
    <property type="entry name" value="PEPTIDASE_A1"/>
    <property type="match status" value="1"/>
</dbReference>
<dbReference type="PANTHER" id="PTHR47966:SF57">
    <property type="entry name" value="PEPTIDASE A1 DOMAIN-CONTAINING PROTEIN"/>
    <property type="match status" value="1"/>
</dbReference>
<feature type="active site" evidence="2">
    <location>
        <position position="261"/>
    </location>
</feature>
<feature type="domain" description="Peptidase A1" evidence="5">
    <location>
        <begin position="58"/>
        <end position="350"/>
    </location>
</feature>
<evidence type="ECO:0000256" key="4">
    <source>
        <dbReference type="SAM" id="SignalP"/>
    </source>
</evidence>
<dbReference type="EMBL" id="CENE01000022">
    <property type="protein sequence ID" value="CEQ42189.1"/>
    <property type="molecule type" value="Genomic_DNA"/>
</dbReference>
<dbReference type="InterPro" id="IPR021109">
    <property type="entry name" value="Peptidase_aspartic_dom_sf"/>
</dbReference>
<proteinExistence type="inferred from homology"/>
<evidence type="ECO:0000256" key="1">
    <source>
        <dbReference type="ARBA" id="ARBA00007447"/>
    </source>
</evidence>
<dbReference type="Gene3D" id="2.40.70.10">
    <property type="entry name" value="Acid Proteases"/>
    <property type="match status" value="2"/>
</dbReference>
<dbReference type="OrthoDB" id="15189at2759"/>
<dbReference type="CDD" id="cd05471">
    <property type="entry name" value="pepsin_like"/>
    <property type="match status" value="1"/>
</dbReference>
<feature type="disulfide bond" evidence="3">
    <location>
        <begin position="89"/>
        <end position="93"/>
    </location>
</feature>
<dbReference type="Pfam" id="PF00026">
    <property type="entry name" value="Asp"/>
    <property type="match status" value="1"/>
</dbReference>
<sequence length="350" mass="37060">GALAVLAAVLAAAPAPADAITIPLSRRDLGIKQADGSVSFSALQEEASRLSTTGRRCDSTWRTVGIRAQSFNIYFDTGSSDFTVASTSCTTSCDTKNRYNVGASSTAYKTSTTVTTNFVDGTASSGTLVNDVVSAAGLTATNQSVIAATSLSSSVSSIDSDGMGLAWPALSQAFSTALPFTLYNQGQGSQPWFGLRLSNTPGVSQLTFGGYNRARVNGSPRWLSITKDSGDTFNTYWQVGGSAPYVNGAQAITTRVNHIFDSGTTLIVAPPTAAAQFWASVPGSAQYDDNFYTYPCDSPPTVEFSFARITLQKYGISSDDFNLGYLSENQTHWYMVHDVKNARVGFGSPR</sequence>